<protein>
    <submittedName>
        <fullName evidence="2">Uncharacterized protein</fullName>
    </submittedName>
</protein>
<organism evidence="2 3">
    <name type="scientific">Mytilus coruscus</name>
    <name type="common">Sea mussel</name>
    <dbReference type="NCBI Taxonomy" id="42192"/>
    <lineage>
        <taxon>Eukaryota</taxon>
        <taxon>Metazoa</taxon>
        <taxon>Spiralia</taxon>
        <taxon>Lophotrochozoa</taxon>
        <taxon>Mollusca</taxon>
        <taxon>Bivalvia</taxon>
        <taxon>Autobranchia</taxon>
        <taxon>Pteriomorphia</taxon>
        <taxon>Mytilida</taxon>
        <taxon>Mytiloidea</taxon>
        <taxon>Mytilidae</taxon>
        <taxon>Mytilinae</taxon>
        <taxon>Mytilus</taxon>
    </lineage>
</organism>
<accession>A0A6J8A0G9</accession>
<feature type="compositionally biased region" description="Basic and acidic residues" evidence="1">
    <location>
        <begin position="471"/>
        <end position="486"/>
    </location>
</feature>
<dbReference type="AlphaFoldDB" id="A0A6J8A0G9"/>
<evidence type="ECO:0000313" key="3">
    <source>
        <dbReference type="Proteomes" id="UP000507470"/>
    </source>
</evidence>
<gene>
    <name evidence="2" type="ORF">MCOR_2020</name>
</gene>
<feature type="region of interest" description="Disordered" evidence="1">
    <location>
        <begin position="764"/>
        <end position="783"/>
    </location>
</feature>
<evidence type="ECO:0000313" key="2">
    <source>
        <dbReference type="EMBL" id="CAC5358990.1"/>
    </source>
</evidence>
<feature type="compositionally biased region" description="Acidic residues" evidence="1">
    <location>
        <begin position="765"/>
        <end position="779"/>
    </location>
</feature>
<dbReference type="Proteomes" id="UP000507470">
    <property type="component" value="Unassembled WGS sequence"/>
</dbReference>
<proteinExistence type="predicted"/>
<name>A0A6J8A0G9_MYTCO</name>
<sequence length="798" mass="91540">MTNHEILDKAVQILKTFVKQYTSEKSLLTELPDIKNVDPGSEILNIPPVLWNFLFRISATIREDRDWFTIASFDNLDKNQSYSVVGSGKDKSGFHGTTIQTATPCPSLPTTVDISVNIDSFSDDMVVDSSRDRDIPINIITAITNPNDNIGLPSSIAENRFSHLTLLDFDCSSNESKSYVKFKEDMNRYGFSKFNLQEKHISVPGVKTFFSLPTQDTEKSSFTSIAVLDETADKKETVLQVLNLLHEKFQIGSQLRFTLLFQSSLAALTYYLPYRAETLHNLKTKLLLENDMPHHTQHTTPYVELEERNIQEYFCHLQQSSLFSTGDRLILHHIFTDTDTTAEQTDSLMRYRQFGQEELANYFIQLPRAICDAEGVPEKGQKSWATTVFKKLYPESFLTNLPVFISAAKSLAFIIDAMFIINTSPLSIHKTFSEYAAFLFELWVVRRHHQLSASEVHIIFDHPNRNGVSPKDLEQSRRDTEIQSSDYEKDMSKHSLASELAIFYWCQNTKRLLVNFLSDKFLQLANEKFSNSDFLLVTAGGFDNEFKDKALCSKHGSITEYFDAAGDHEEADTRVWLHAVTSSAINIIIYRPDTDVYFIGGSEHGLLCDINSQSGLHSFYRLISAVYFSRHCSAFLPFSSPKTLFDTLNADTINEKHLMLISDIREKMWERILTEVEIMPNADALKLHWQRCCWVFMFWSQASTQFLKLPSLSDFGWQIIKLQDEHTDGQMDRHNGHFDSFLRCVWDSDVNLLKVEDYVALEPVPSDESDMESDDEDEYKDPAQELEMIYLDINDTEV</sequence>
<reference evidence="2 3" key="1">
    <citation type="submission" date="2020-06" db="EMBL/GenBank/DDBJ databases">
        <authorList>
            <person name="Li R."/>
            <person name="Bekaert M."/>
        </authorList>
    </citation>
    <scope>NUCLEOTIDE SEQUENCE [LARGE SCALE GENOMIC DNA]</scope>
    <source>
        <strain evidence="3">wild</strain>
    </source>
</reference>
<evidence type="ECO:0000256" key="1">
    <source>
        <dbReference type="SAM" id="MobiDB-lite"/>
    </source>
</evidence>
<dbReference type="OrthoDB" id="10071095at2759"/>
<keyword evidence="3" id="KW-1185">Reference proteome</keyword>
<dbReference type="EMBL" id="CACVKT020000425">
    <property type="protein sequence ID" value="CAC5358990.1"/>
    <property type="molecule type" value="Genomic_DNA"/>
</dbReference>
<feature type="region of interest" description="Disordered" evidence="1">
    <location>
        <begin position="467"/>
        <end position="486"/>
    </location>
</feature>